<organism evidence="1 2">
    <name type="scientific">Forsythia ovata</name>
    <dbReference type="NCBI Taxonomy" id="205694"/>
    <lineage>
        <taxon>Eukaryota</taxon>
        <taxon>Viridiplantae</taxon>
        <taxon>Streptophyta</taxon>
        <taxon>Embryophyta</taxon>
        <taxon>Tracheophyta</taxon>
        <taxon>Spermatophyta</taxon>
        <taxon>Magnoliopsida</taxon>
        <taxon>eudicotyledons</taxon>
        <taxon>Gunneridae</taxon>
        <taxon>Pentapetalae</taxon>
        <taxon>asterids</taxon>
        <taxon>lamiids</taxon>
        <taxon>Lamiales</taxon>
        <taxon>Oleaceae</taxon>
        <taxon>Forsythieae</taxon>
        <taxon>Forsythia</taxon>
    </lineage>
</organism>
<sequence length="192" mass="20922">MASFHFSKIHVFKIRDGRVVDKRGTLHSRLLIPSTAPILASTVLLAVEVVGGVSSSLPTPGTASVPVATVLPMIGINIGSRQDELDSAILDHISQLWRLPLSINIGLQFGQGEQESADLLELIKMAEMNTARSHVLNCKAYKMLAMKVDELHSMVVGTDDIDDLRSENNVLHARLAIFEDARAQAVFQLTKS</sequence>
<evidence type="ECO:0000313" key="2">
    <source>
        <dbReference type="Proteomes" id="UP001604277"/>
    </source>
</evidence>
<accession>A0ABD1RKX3</accession>
<dbReference type="Proteomes" id="UP001604277">
    <property type="component" value="Unassembled WGS sequence"/>
</dbReference>
<gene>
    <name evidence="1" type="ORF">Fot_42357</name>
</gene>
<dbReference type="EMBL" id="JBFOLJ010000012">
    <property type="protein sequence ID" value="KAL2489065.1"/>
    <property type="molecule type" value="Genomic_DNA"/>
</dbReference>
<evidence type="ECO:0000313" key="1">
    <source>
        <dbReference type="EMBL" id="KAL2489065.1"/>
    </source>
</evidence>
<keyword evidence="2" id="KW-1185">Reference proteome</keyword>
<proteinExistence type="predicted"/>
<dbReference type="AlphaFoldDB" id="A0ABD1RKX3"/>
<comment type="caution">
    <text evidence="1">The sequence shown here is derived from an EMBL/GenBank/DDBJ whole genome shotgun (WGS) entry which is preliminary data.</text>
</comment>
<name>A0ABD1RKX3_9LAMI</name>
<protein>
    <submittedName>
        <fullName evidence="1">Uncharacterized protein</fullName>
    </submittedName>
</protein>
<reference evidence="2" key="1">
    <citation type="submission" date="2024-07" db="EMBL/GenBank/DDBJ databases">
        <title>Two chromosome-level genome assemblies of Korean endemic species Abeliophyllum distichum and Forsythia ovata (Oleaceae).</title>
        <authorList>
            <person name="Jang H."/>
        </authorList>
    </citation>
    <scope>NUCLEOTIDE SEQUENCE [LARGE SCALE GENOMIC DNA]</scope>
</reference>